<reference evidence="2 4" key="1">
    <citation type="submission" date="2017-10" db="EMBL/GenBank/DDBJ databases">
        <title>Genomics of the genus Arcobacter.</title>
        <authorList>
            <person name="Perez-Cataluna A."/>
            <person name="Figueras M.J."/>
        </authorList>
    </citation>
    <scope>NUCLEOTIDE SEQUENCE [LARGE SCALE GENOMIC DNA]</scope>
    <source>
        <strain evidence="2 4">CECT 7835</strain>
    </source>
</reference>
<dbReference type="Proteomes" id="UP000289193">
    <property type="component" value="Unassembled WGS sequence"/>
</dbReference>
<dbReference type="EMBL" id="CP031217">
    <property type="protein sequence ID" value="AXH12502.1"/>
    <property type="molecule type" value="Genomic_DNA"/>
</dbReference>
<keyword evidence="4" id="KW-1185">Reference proteome</keyword>
<sequence>MAIRAFVLILLVLSVTSYFIPVKNIVKKNSEQEIPLLVFNDSTMYTLTTDSMNRIVYAKEVFRFKERDVMHEGALTLKKLDKDNNYVTDVLYSDVIVKRADIYKFFKNVRFRRDNIIALDTDELFYNVKDEVVTNTLPFNGIYNNNLINGENLYLDMKSYYMKSNNTHFEIDMKK</sequence>
<evidence type="ECO:0000313" key="4">
    <source>
        <dbReference type="Proteomes" id="UP000289193"/>
    </source>
</evidence>
<dbReference type="Proteomes" id="UP000253850">
    <property type="component" value="Chromosome"/>
</dbReference>
<dbReference type="KEGG" id="hbv:ABIV_1508"/>
<organism evidence="2 4">
    <name type="scientific">Halarcobacter bivalviorum</name>
    <dbReference type="NCBI Taxonomy" id="663364"/>
    <lineage>
        <taxon>Bacteria</taxon>
        <taxon>Pseudomonadati</taxon>
        <taxon>Campylobacterota</taxon>
        <taxon>Epsilonproteobacteria</taxon>
        <taxon>Campylobacterales</taxon>
        <taxon>Arcobacteraceae</taxon>
        <taxon>Halarcobacter</taxon>
    </lineage>
</organism>
<evidence type="ECO:0000313" key="2">
    <source>
        <dbReference type="EMBL" id="RXK10575.1"/>
    </source>
</evidence>
<dbReference type="RefSeq" id="WP_114839328.1">
    <property type="nucleotide sequence ID" value="NZ_CP031217.1"/>
</dbReference>
<dbReference type="EMBL" id="PDKM01000002">
    <property type="protein sequence ID" value="RXK10575.1"/>
    <property type="molecule type" value="Genomic_DNA"/>
</dbReference>
<name>A0AAX2A9H3_9BACT</name>
<protein>
    <submittedName>
        <fullName evidence="1">Lipooligosaccharide transport system, periplasmic component LptC</fullName>
    </submittedName>
</protein>
<evidence type="ECO:0000313" key="1">
    <source>
        <dbReference type="EMBL" id="AXH12502.1"/>
    </source>
</evidence>
<evidence type="ECO:0000313" key="3">
    <source>
        <dbReference type="Proteomes" id="UP000253850"/>
    </source>
</evidence>
<dbReference type="AlphaFoldDB" id="A0AAX2A9H3"/>
<accession>A0AAX2A9H3</accession>
<gene>
    <name evidence="1" type="primary">lptC</name>
    <name evidence="1" type="ORF">ABIV_1508</name>
    <name evidence="2" type="ORF">CRV05_04655</name>
</gene>
<proteinExistence type="predicted"/>
<reference evidence="1 3" key="2">
    <citation type="submission" date="2018-07" db="EMBL/GenBank/DDBJ databases">
        <title>Complete genome of the Arcobacter bivalviorum type strain LMG 26154.</title>
        <authorList>
            <person name="Miller W.G."/>
            <person name="Yee E."/>
            <person name="Bono J.L."/>
        </authorList>
    </citation>
    <scope>NUCLEOTIDE SEQUENCE [LARGE SCALE GENOMIC DNA]</scope>
    <source>
        <strain evidence="1 3">LMG 26154</strain>
    </source>
</reference>